<feature type="chain" id="PRO_5007379330" evidence="2">
    <location>
        <begin position="21"/>
        <end position="101"/>
    </location>
</feature>
<feature type="compositionally biased region" description="Basic and acidic residues" evidence="1">
    <location>
        <begin position="42"/>
        <end position="54"/>
    </location>
</feature>
<dbReference type="Proteomes" id="UP000030758">
    <property type="component" value="Unassembled WGS sequence"/>
</dbReference>
<protein>
    <submittedName>
        <fullName evidence="3">Uncharacterized protein</fullName>
    </submittedName>
</protein>
<reference evidence="3 5" key="1">
    <citation type="journal article" date="2014" name="Nat. Genet.">
        <title>Genome and transcriptome of the porcine whipworm Trichuris suis.</title>
        <authorList>
            <person name="Jex A.R."/>
            <person name="Nejsum P."/>
            <person name="Schwarz E.M."/>
            <person name="Hu L."/>
            <person name="Young N.D."/>
            <person name="Hall R.S."/>
            <person name="Korhonen P.K."/>
            <person name="Liao S."/>
            <person name="Thamsborg S."/>
            <person name="Xia J."/>
            <person name="Xu P."/>
            <person name="Wang S."/>
            <person name="Scheerlinck J.P."/>
            <person name="Hofmann A."/>
            <person name="Sternberg P.W."/>
            <person name="Wang J."/>
            <person name="Gasser R.B."/>
        </authorList>
    </citation>
    <scope>NUCLEOTIDE SEQUENCE [LARGE SCALE GENOMIC DNA]</scope>
    <source>
        <strain evidence="4">DCEP-RM93F</strain>
        <strain evidence="3">DCEP-RM93M</strain>
    </source>
</reference>
<accession>A0A085MLE4</accession>
<evidence type="ECO:0000313" key="4">
    <source>
        <dbReference type="EMBL" id="KFD70775.1"/>
    </source>
</evidence>
<organism evidence="3 5">
    <name type="scientific">Trichuris suis</name>
    <name type="common">pig whipworm</name>
    <dbReference type="NCBI Taxonomy" id="68888"/>
    <lineage>
        <taxon>Eukaryota</taxon>
        <taxon>Metazoa</taxon>
        <taxon>Ecdysozoa</taxon>
        <taxon>Nematoda</taxon>
        <taxon>Enoplea</taxon>
        <taxon>Dorylaimia</taxon>
        <taxon>Trichinellida</taxon>
        <taxon>Trichuridae</taxon>
        <taxon>Trichuris</taxon>
    </lineage>
</organism>
<keyword evidence="2" id="KW-0732">Signal</keyword>
<evidence type="ECO:0000313" key="3">
    <source>
        <dbReference type="EMBL" id="KFD58040.1"/>
    </source>
</evidence>
<evidence type="ECO:0000256" key="2">
    <source>
        <dbReference type="SAM" id="SignalP"/>
    </source>
</evidence>
<keyword evidence="5" id="KW-1185">Reference proteome</keyword>
<proteinExistence type="predicted"/>
<evidence type="ECO:0000313" key="5">
    <source>
        <dbReference type="Proteomes" id="UP000030764"/>
    </source>
</evidence>
<feature type="region of interest" description="Disordered" evidence="1">
    <location>
        <begin position="38"/>
        <end position="68"/>
    </location>
</feature>
<gene>
    <name evidence="3" type="ORF">M513_01273</name>
    <name evidence="4" type="ORF">M514_01273</name>
</gene>
<feature type="signal peptide" evidence="2">
    <location>
        <begin position="1"/>
        <end position="20"/>
    </location>
</feature>
<evidence type="ECO:0000256" key="1">
    <source>
        <dbReference type="SAM" id="MobiDB-lite"/>
    </source>
</evidence>
<feature type="compositionally biased region" description="Acidic residues" evidence="1">
    <location>
        <begin position="55"/>
        <end position="66"/>
    </location>
</feature>
<dbReference type="EMBL" id="KL363186">
    <property type="protein sequence ID" value="KFD58040.1"/>
    <property type="molecule type" value="Genomic_DNA"/>
</dbReference>
<dbReference type="AlphaFoldDB" id="A0A085MLE4"/>
<dbReference type="Proteomes" id="UP000030764">
    <property type="component" value="Unassembled WGS sequence"/>
</dbReference>
<dbReference type="EMBL" id="KL367485">
    <property type="protein sequence ID" value="KFD70775.1"/>
    <property type="molecule type" value="Genomic_DNA"/>
</dbReference>
<sequence>MEKSKVSASLLLLFLPISIAKHNPPCCRQSAKPYCNLTGANERSRKTEKRKTSEREEEVEEEDEETGPSWTVACGRVFAQGSSFGGHDIRPIFLLTESSDG</sequence>
<name>A0A085MLE4_9BILA</name>